<dbReference type="EMBL" id="GG692400">
    <property type="protein sequence ID" value="EER31719.1"/>
    <property type="molecule type" value="Genomic_DNA"/>
</dbReference>
<dbReference type="Pfam" id="PF01663">
    <property type="entry name" value="Phosphodiest"/>
    <property type="match status" value="1"/>
</dbReference>
<feature type="transmembrane region" description="Helical" evidence="12">
    <location>
        <begin position="492"/>
        <end position="514"/>
    </location>
</feature>
<dbReference type="CDD" id="cd16024">
    <property type="entry name" value="GPI_EPT_2"/>
    <property type="match status" value="1"/>
</dbReference>
<dbReference type="PANTHER" id="PTHR23072:SF0">
    <property type="entry name" value="GPI ETHANOLAMINE PHOSPHATE TRANSFERASE 2"/>
    <property type="match status" value="1"/>
</dbReference>
<dbReference type="UniPathway" id="UPA00196"/>
<evidence type="ECO:0000256" key="3">
    <source>
        <dbReference type="ARBA" id="ARBA00005315"/>
    </source>
</evidence>
<feature type="transmembrane region" description="Helical" evidence="12">
    <location>
        <begin position="777"/>
        <end position="796"/>
    </location>
</feature>
<reference evidence="14 15" key="1">
    <citation type="journal article" date="2009" name="Nature">
        <title>Evolution of pathogenicity and sexual reproduction in eight Candida genomes.</title>
        <authorList>
            <person name="Butler G."/>
            <person name="Rasmussen M.D."/>
            <person name="Lin M.F."/>
            <person name="Santos M.A."/>
            <person name="Sakthikumar S."/>
            <person name="Munro C.A."/>
            <person name="Rheinbay E."/>
            <person name="Grabherr M."/>
            <person name="Forche A."/>
            <person name="Reedy J.L."/>
            <person name="Agrafioti I."/>
            <person name="Arnaud M.B."/>
            <person name="Bates S."/>
            <person name="Brown A.J."/>
            <person name="Brunke S."/>
            <person name="Costanzo M.C."/>
            <person name="Fitzpatrick D.A."/>
            <person name="de Groot P.W."/>
            <person name="Harris D."/>
            <person name="Hoyer L.L."/>
            <person name="Hube B."/>
            <person name="Klis F.M."/>
            <person name="Kodira C."/>
            <person name="Lennard N."/>
            <person name="Logue M.E."/>
            <person name="Martin R."/>
            <person name="Neiman A.M."/>
            <person name="Nikolaou E."/>
            <person name="Quail M.A."/>
            <person name="Quinn J."/>
            <person name="Santos M.C."/>
            <person name="Schmitzberger F.F."/>
            <person name="Sherlock G."/>
            <person name="Shah P."/>
            <person name="Silverstein K.A."/>
            <person name="Skrzypek M.S."/>
            <person name="Soll D."/>
            <person name="Staggs R."/>
            <person name="Stansfield I."/>
            <person name="Stumpf M.P."/>
            <person name="Sudbery P.E."/>
            <person name="Srikantha T."/>
            <person name="Zeng Q."/>
            <person name="Berman J."/>
            <person name="Berriman M."/>
            <person name="Heitman J."/>
            <person name="Gow N.A."/>
            <person name="Lorenz M.C."/>
            <person name="Birren B.W."/>
            <person name="Kellis M."/>
            <person name="Cuomo C.A."/>
        </authorList>
    </citation>
    <scope>NUCLEOTIDE SEQUENCE [LARGE SCALE GENOMIC DNA]</scope>
    <source>
        <strain evidence="15">ATCC MYA-3404 / T1</strain>
    </source>
</reference>
<dbReference type="HOGENOM" id="CLU_004770_0_0_1"/>
<dbReference type="InterPro" id="IPR045687">
    <property type="entry name" value="PIGG/GPI7_C"/>
</dbReference>
<evidence type="ECO:0000256" key="11">
    <source>
        <dbReference type="ARBA" id="ARBA00023180"/>
    </source>
</evidence>
<dbReference type="Proteomes" id="UP000002037">
    <property type="component" value="Unassembled WGS sequence"/>
</dbReference>
<gene>
    <name evidence="14" type="ORF">CTRG_04502</name>
</gene>
<dbReference type="RefSeq" id="XP_002550204.1">
    <property type="nucleotide sequence ID" value="XM_002550158.1"/>
</dbReference>
<evidence type="ECO:0000313" key="14">
    <source>
        <dbReference type="EMBL" id="EER31719.1"/>
    </source>
</evidence>
<dbReference type="FunFam" id="3.40.720.10:FF:000045">
    <property type="entry name" value="GPI ethanolamine phosphate transferase 2"/>
    <property type="match status" value="1"/>
</dbReference>
<dbReference type="VEuPathDB" id="FungiDB:CTRG_04502"/>
<feature type="transmembrane region" description="Helical" evidence="12">
    <location>
        <begin position="85"/>
        <end position="107"/>
    </location>
</feature>
<feature type="domain" description="GPI ethanolamine phosphate transferase 2 C-terminal" evidence="13">
    <location>
        <begin position="486"/>
        <end position="962"/>
    </location>
</feature>
<evidence type="ECO:0000256" key="5">
    <source>
        <dbReference type="ARBA" id="ARBA00022502"/>
    </source>
</evidence>
<dbReference type="KEGG" id="ctp:CTRG_04502"/>
<dbReference type="InterPro" id="IPR002591">
    <property type="entry name" value="Phosphodiest/P_Trfase"/>
</dbReference>
<feature type="transmembrane region" description="Helical" evidence="12">
    <location>
        <begin position="805"/>
        <end position="825"/>
    </location>
</feature>
<evidence type="ECO:0000256" key="2">
    <source>
        <dbReference type="ARBA" id="ARBA00004687"/>
    </source>
</evidence>
<evidence type="ECO:0000256" key="12">
    <source>
        <dbReference type="RuleBase" id="RU367106"/>
    </source>
</evidence>
<evidence type="ECO:0000256" key="6">
    <source>
        <dbReference type="ARBA" id="ARBA00022679"/>
    </source>
</evidence>
<feature type="transmembrane region" description="Helical" evidence="12">
    <location>
        <begin position="845"/>
        <end position="867"/>
    </location>
</feature>
<feature type="transmembrane region" description="Helical" evidence="12">
    <location>
        <begin position="551"/>
        <end position="571"/>
    </location>
</feature>
<evidence type="ECO:0000256" key="10">
    <source>
        <dbReference type="ARBA" id="ARBA00023136"/>
    </source>
</evidence>
<dbReference type="Pfam" id="PF19316">
    <property type="entry name" value="PIGO_PIGG"/>
    <property type="match status" value="1"/>
</dbReference>
<proteinExistence type="inferred from homology"/>
<evidence type="ECO:0000256" key="4">
    <source>
        <dbReference type="ARBA" id="ARBA00020830"/>
    </source>
</evidence>
<keyword evidence="11" id="KW-0325">Glycoprotein</keyword>
<dbReference type="GO" id="GO:0006506">
    <property type="term" value="P:GPI anchor biosynthetic process"/>
    <property type="evidence" value="ECO:0007669"/>
    <property type="project" value="UniProtKB-UniPathway"/>
</dbReference>
<evidence type="ECO:0000256" key="1">
    <source>
        <dbReference type="ARBA" id="ARBA00004477"/>
    </source>
</evidence>
<comment type="subcellular location">
    <subcellularLocation>
        <location evidence="1 12">Endoplasmic reticulum membrane</location>
        <topology evidence="1 12">Multi-pass membrane protein</topology>
    </subcellularLocation>
</comment>
<keyword evidence="15" id="KW-1185">Reference proteome</keyword>
<dbReference type="GO" id="GO:0005789">
    <property type="term" value="C:endoplasmic reticulum membrane"/>
    <property type="evidence" value="ECO:0007669"/>
    <property type="project" value="UniProtKB-SubCell"/>
</dbReference>
<name>C5MEK9_CANTT</name>
<keyword evidence="7 12" id="KW-0812">Transmembrane</keyword>
<dbReference type="eggNOG" id="KOG2125">
    <property type="taxonomic scope" value="Eukaryota"/>
</dbReference>
<dbReference type="GO" id="GO:0051267">
    <property type="term" value="F:CP2 mannose-ethanolamine phosphotransferase activity"/>
    <property type="evidence" value="ECO:0007669"/>
    <property type="project" value="EnsemblFungi"/>
</dbReference>
<dbReference type="GO" id="GO:0005886">
    <property type="term" value="C:plasma membrane"/>
    <property type="evidence" value="ECO:0007669"/>
    <property type="project" value="EnsemblFungi"/>
</dbReference>
<dbReference type="GeneID" id="8299871"/>
<evidence type="ECO:0000259" key="13">
    <source>
        <dbReference type="Pfam" id="PF19316"/>
    </source>
</evidence>
<feature type="transmembrane region" description="Helical" evidence="12">
    <location>
        <begin position="727"/>
        <end position="746"/>
    </location>
</feature>
<feature type="transmembrane region" description="Helical" evidence="12">
    <location>
        <begin position="900"/>
        <end position="919"/>
    </location>
</feature>
<feature type="transmembrane region" description="Helical" evidence="12">
    <location>
        <begin position="520"/>
        <end position="539"/>
    </location>
</feature>
<sequence length="964" mass="109717">MFLLAGCFFNPQFRQPALFDRMHYLHHHHHSEVYFFFCCCFLSPSNNFSRQTKTPVLPPTTPSTTTTTTIITTKQSMYKSFASKWVIQVSLTLLNLVGLLIFLRGFFPSKIVLPGFSTFEDATKSPFLNPVNNKPHFNKFILMVVDAMRSDFCFSEDSSFDFLHQLINQGHALPFTAYSNPPTVTLPRLKGITTGGTPNFLDAILNIADDKDDSQGLFNQDSWVYQFKQSHNRSINFFGDDTWLKLFPGEFDEFEGTTSFFVSDFTEVDNNVTRHLDQQLSSDANWDGLILHYLGLDHIGHKGGPGSVYMKAKQSEMDIILQRLYKYTTKNDDTLIVLLGDHGMNEIGNHGGSSVGETSAGLSLISPKFSHKNTAPLPNDEEYSYYHKINQIDLVPTLASLLNFPIPKNSLGVVSKEILEIWPETNRRSIILENARQIMDLYQAKHGQKGEVWEKWEDLLSSQQSLDDYYDFLYNVQQDMASSATDYGYKDIYAGAGILLITSISVIVLFNKYFYSIPGMNIPLVIFYQLFVILYSLHFHGSSLIEEEHQIWYFFTTATFLFLGITVFDVFSKFSTLFHYGLLFACIRILKAWNNSGQKYSSKFNIAYYLLHTNPNLMWFFIIFTYAIVALAMYTQGGFGSTFALSSANNIPDARDAGALISFIVVFVVTSVSFSFKLLQHFMDGNSVPKWLNWMLLWVLDSYDVHLEDASIGDNNELKFQLQNVSIQLSRFTVYVLLGLFVLRLIVGKFRKVKFGTLTDITNIFTIYLLNQTRQENIPLFLVLFLAKFVIAKIMYQKTTRIDQFILSTSLLVLCFQNLTFFSMGNTNSLATVDLSNAYNGVKSYDVIIVGLLTFISNFAGPIFWSLSNLQLLFEPSLLCFKGPATSDLIHFKGLKKSILLIKGLITLFFYAISAVNLVGSCINLRFHLFIWTVFSPKLLFFGSWVVFINIVVDLIVATIVLYI</sequence>
<dbReference type="InterPro" id="IPR037674">
    <property type="entry name" value="PIG-G_N"/>
</dbReference>
<feature type="transmembrane region" description="Helical" evidence="12">
    <location>
        <begin position="939"/>
        <end position="963"/>
    </location>
</feature>
<dbReference type="Gene3D" id="3.40.720.10">
    <property type="entry name" value="Alkaline Phosphatase, subunit A"/>
    <property type="match status" value="1"/>
</dbReference>
<dbReference type="InterPro" id="IPR039527">
    <property type="entry name" value="PIGG/GPI7"/>
</dbReference>
<organism evidence="14 15">
    <name type="scientific">Candida tropicalis (strain ATCC MYA-3404 / T1)</name>
    <name type="common">Yeast</name>
    <dbReference type="NCBI Taxonomy" id="294747"/>
    <lineage>
        <taxon>Eukaryota</taxon>
        <taxon>Fungi</taxon>
        <taxon>Dikarya</taxon>
        <taxon>Ascomycota</taxon>
        <taxon>Saccharomycotina</taxon>
        <taxon>Pichiomycetes</taxon>
        <taxon>Debaryomycetaceae</taxon>
        <taxon>Candida/Lodderomyces clade</taxon>
        <taxon>Candida</taxon>
    </lineage>
</organism>
<keyword evidence="5 12" id="KW-0337">GPI-anchor biosynthesis</keyword>
<evidence type="ECO:0000256" key="7">
    <source>
        <dbReference type="ARBA" id="ARBA00022692"/>
    </source>
</evidence>
<dbReference type="PANTHER" id="PTHR23072">
    <property type="entry name" value="PHOSPHATIDYLINOSITOL GLYCAN-RELATED"/>
    <property type="match status" value="1"/>
</dbReference>
<protein>
    <recommendedName>
        <fullName evidence="4 12">GPI ethanolamine phosphate transferase 2</fullName>
    </recommendedName>
</protein>
<evidence type="ECO:0000313" key="15">
    <source>
        <dbReference type="Proteomes" id="UP000002037"/>
    </source>
</evidence>
<dbReference type="AlphaFoldDB" id="C5MEK9"/>
<dbReference type="SUPFAM" id="SSF53649">
    <property type="entry name" value="Alkaline phosphatase-like"/>
    <property type="match status" value="1"/>
</dbReference>
<comment type="pathway">
    <text evidence="2 12">Glycolipid biosynthesis; glycosylphosphatidylinositol-anchor biosynthesis.</text>
</comment>
<comment type="similarity">
    <text evidence="3 12">Belongs to the PIGG/PIGN/PIGO family. PIGG subfamily.</text>
</comment>
<feature type="transmembrane region" description="Helical" evidence="12">
    <location>
        <begin position="617"/>
        <end position="637"/>
    </location>
</feature>
<evidence type="ECO:0000256" key="8">
    <source>
        <dbReference type="ARBA" id="ARBA00022824"/>
    </source>
</evidence>
<keyword evidence="10 12" id="KW-0472">Membrane</keyword>
<dbReference type="InterPro" id="IPR017850">
    <property type="entry name" value="Alkaline_phosphatase_core_sf"/>
</dbReference>
<comment type="function">
    <text evidence="12">Ethanolamine phosphate transferase involved in glycosylphosphatidylinositol-anchor biosynthesis. Transfers ethanolamine phosphate to the GPI second mannose.</text>
</comment>
<feature type="transmembrane region" description="Helical" evidence="12">
    <location>
        <begin position="657"/>
        <end position="679"/>
    </location>
</feature>
<keyword evidence="6 12" id="KW-0808">Transferase</keyword>
<evidence type="ECO:0000256" key="9">
    <source>
        <dbReference type="ARBA" id="ARBA00022989"/>
    </source>
</evidence>
<keyword evidence="8 12" id="KW-0256">Endoplasmic reticulum</keyword>
<dbReference type="OrthoDB" id="272139at2759"/>
<keyword evidence="9 12" id="KW-1133">Transmembrane helix</keyword>
<dbReference type="STRING" id="294747.C5MEK9"/>
<accession>C5MEK9</accession>